<dbReference type="Proteomes" id="UP001595557">
    <property type="component" value="Unassembled WGS sequence"/>
</dbReference>
<evidence type="ECO:0000313" key="2">
    <source>
        <dbReference type="EMBL" id="MFC3166808.1"/>
    </source>
</evidence>
<feature type="region of interest" description="Disordered" evidence="1">
    <location>
        <begin position="248"/>
        <end position="271"/>
    </location>
</feature>
<keyword evidence="3" id="KW-1185">Reference proteome</keyword>
<feature type="region of interest" description="Disordered" evidence="1">
    <location>
        <begin position="49"/>
        <end position="72"/>
    </location>
</feature>
<accession>A0ABV7IBC3</accession>
<dbReference type="EMBL" id="JBHRTE010000007">
    <property type="protein sequence ID" value="MFC3166808.1"/>
    <property type="molecule type" value="Genomic_DNA"/>
</dbReference>
<organism evidence="2 3">
    <name type="scientific">Paracoccus fontiphilus</name>
    <dbReference type="NCBI Taxonomy" id="1815556"/>
    <lineage>
        <taxon>Bacteria</taxon>
        <taxon>Pseudomonadati</taxon>
        <taxon>Pseudomonadota</taxon>
        <taxon>Alphaproteobacteria</taxon>
        <taxon>Rhodobacterales</taxon>
        <taxon>Paracoccaceae</taxon>
        <taxon>Paracoccus</taxon>
    </lineage>
</organism>
<gene>
    <name evidence="2" type="ORF">ACFOD7_01945</name>
</gene>
<sequence length="271" mass="29172">MKRLPTRSPAPLRACCDFRSKVLQFSQLYQTLDQIRRCAIVTKEAASSRATMAQGSAPGERRGGRQAGTPNRRTAALREAIEAEGVDPAVALVRIAKAAEAREDFGLAVEAYGKVLPLIHAKPRPAVLDPDETIAFERDLFRMKVEETAKAVQADEGLASRLARAKARKLAEDVAEVFDAMTDAAHAGPIVNVTPSRPAASAGPSLRPAPAPAVEAPQVAYRPVLPRSAMPAPIGDWSMRERQAFADEGRSSYDTDPYSADPLGFLANRDC</sequence>
<evidence type="ECO:0000256" key="1">
    <source>
        <dbReference type="SAM" id="MobiDB-lite"/>
    </source>
</evidence>
<protein>
    <submittedName>
        <fullName evidence="2">Uncharacterized protein</fullName>
    </submittedName>
</protein>
<proteinExistence type="predicted"/>
<reference evidence="3" key="1">
    <citation type="journal article" date="2019" name="Int. J. Syst. Evol. Microbiol.">
        <title>The Global Catalogue of Microorganisms (GCM) 10K type strain sequencing project: providing services to taxonomists for standard genome sequencing and annotation.</title>
        <authorList>
            <consortium name="The Broad Institute Genomics Platform"/>
            <consortium name="The Broad Institute Genome Sequencing Center for Infectious Disease"/>
            <person name="Wu L."/>
            <person name="Ma J."/>
        </authorList>
    </citation>
    <scope>NUCLEOTIDE SEQUENCE [LARGE SCALE GENOMIC DNA]</scope>
    <source>
        <strain evidence="3">KCTC 52239</strain>
    </source>
</reference>
<dbReference type="RefSeq" id="WP_207471221.1">
    <property type="nucleotide sequence ID" value="NZ_JAFNAW010000064.1"/>
</dbReference>
<evidence type="ECO:0000313" key="3">
    <source>
        <dbReference type="Proteomes" id="UP001595557"/>
    </source>
</evidence>
<name>A0ABV7IBC3_9RHOB</name>
<comment type="caution">
    <text evidence="2">The sequence shown here is derived from an EMBL/GenBank/DDBJ whole genome shotgun (WGS) entry which is preliminary data.</text>
</comment>